<dbReference type="EMBL" id="SSTI01000004">
    <property type="protein sequence ID" value="THG40421.1"/>
    <property type="molecule type" value="Genomic_DNA"/>
</dbReference>
<protein>
    <recommendedName>
        <fullName evidence="4">DUF4167 domain-containing protein</fullName>
    </recommendedName>
</protein>
<organism evidence="2 3">
    <name type="scientific">Sphingomonas olei</name>
    <dbReference type="NCBI Taxonomy" id="1886787"/>
    <lineage>
        <taxon>Bacteria</taxon>
        <taxon>Pseudomonadati</taxon>
        <taxon>Pseudomonadota</taxon>
        <taxon>Alphaproteobacteria</taxon>
        <taxon>Sphingomonadales</taxon>
        <taxon>Sphingomonadaceae</taxon>
        <taxon>Sphingomonas</taxon>
    </lineage>
</organism>
<evidence type="ECO:0000313" key="3">
    <source>
        <dbReference type="Proteomes" id="UP000308038"/>
    </source>
</evidence>
<evidence type="ECO:0000256" key="1">
    <source>
        <dbReference type="SAM" id="MobiDB-lite"/>
    </source>
</evidence>
<evidence type="ECO:0008006" key="4">
    <source>
        <dbReference type="Google" id="ProtNLM"/>
    </source>
</evidence>
<comment type="caution">
    <text evidence="2">The sequence shown here is derived from an EMBL/GenBank/DDBJ whole genome shotgun (WGS) entry which is preliminary data.</text>
</comment>
<keyword evidence="3" id="KW-1185">Reference proteome</keyword>
<feature type="region of interest" description="Disordered" evidence="1">
    <location>
        <begin position="42"/>
        <end position="99"/>
    </location>
</feature>
<feature type="compositionally biased region" description="Basic and acidic residues" evidence="1">
    <location>
        <begin position="65"/>
        <end position="93"/>
    </location>
</feature>
<dbReference type="Proteomes" id="UP000308038">
    <property type="component" value="Unassembled WGS sequence"/>
</dbReference>
<sequence>MPRDDRAYFCARAEAELKMAQAARNPEATRAHYTLAGHYLDRAHGGDERNQSALLHNPRVAATSTKRERQSDAAHGDEGPRRARVTARGEGEGGVRPGH</sequence>
<evidence type="ECO:0000313" key="2">
    <source>
        <dbReference type="EMBL" id="THG40421.1"/>
    </source>
</evidence>
<name>A0ABY2QKA3_9SPHN</name>
<accession>A0ABY2QKA3</accession>
<gene>
    <name evidence="2" type="ORF">E5988_06205</name>
</gene>
<proteinExistence type="predicted"/>
<reference evidence="2 3" key="1">
    <citation type="submission" date="2019-04" db="EMBL/GenBank/DDBJ databases">
        <title>Microbes associate with the intestines of laboratory mice.</title>
        <authorList>
            <person name="Navarre W."/>
            <person name="Wong E."/>
            <person name="Huang K.C."/>
            <person name="Tropini C."/>
            <person name="Ng K."/>
            <person name="Yu B."/>
        </authorList>
    </citation>
    <scope>NUCLEOTIDE SEQUENCE [LARGE SCALE GENOMIC DNA]</scope>
    <source>
        <strain evidence="2 3">NM83_B4-11</strain>
    </source>
</reference>